<sequence length="74" mass="8559">MERSGVYRFIRATIFFPVFVAWTCSLNFLSGEYYRSPEESSCRRIQRVDTKSGRSSDFDCFRSSSTIEKAVQAP</sequence>
<keyword evidence="1" id="KW-1133">Transmembrane helix</keyword>
<dbReference type="VEuPathDB" id="ToxoDB:TGP89_227590"/>
<evidence type="ECO:0000313" key="2">
    <source>
        <dbReference type="EMBL" id="KFG42325.1"/>
    </source>
</evidence>
<proteinExistence type="predicted"/>
<feature type="transmembrane region" description="Helical" evidence="1">
    <location>
        <begin position="12"/>
        <end position="30"/>
    </location>
</feature>
<keyword evidence="1 2" id="KW-0812">Transmembrane</keyword>
<protein>
    <submittedName>
        <fullName evidence="2">Putative transmembrane protein</fullName>
    </submittedName>
</protein>
<gene>
    <name evidence="2" type="ORF">TGP89_227590</name>
</gene>
<dbReference type="Proteomes" id="UP000028828">
    <property type="component" value="Unassembled WGS sequence"/>
</dbReference>
<dbReference type="EMBL" id="AEYI02001033">
    <property type="protein sequence ID" value="KFG42325.1"/>
    <property type="molecule type" value="Genomic_DNA"/>
</dbReference>
<name>A0A086KD57_TOXGO</name>
<comment type="caution">
    <text evidence="2">The sequence shown here is derived from an EMBL/GenBank/DDBJ whole genome shotgun (WGS) entry which is preliminary data.</text>
</comment>
<evidence type="ECO:0000313" key="3">
    <source>
        <dbReference type="Proteomes" id="UP000028828"/>
    </source>
</evidence>
<reference evidence="2 3" key="1">
    <citation type="submission" date="2014-03" db="EMBL/GenBank/DDBJ databases">
        <authorList>
            <person name="Sibley D."/>
            <person name="Venepally P."/>
            <person name="Karamycheva S."/>
            <person name="Hadjithomas M."/>
            <person name="Khan A."/>
            <person name="Brunk B."/>
            <person name="Roos D."/>
            <person name="Caler E."/>
            <person name="Lorenzi H."/>
        </authorList>
    </citation>
    <scope>NUCLEOTIDE SEQUENCE [LARGE SCALE GENOMIC DNA]</scope>
    <source>
        <strain evidence="3">p89</strain>
    </source>
</reference>
<evidence type="ECO:0000256" key="1">
    <source>
        <dbReference type="SAM" id="Phobius"/>
    </source>
</evidence>
<dbReference type="AlphaFoldDB" id="A0A086KD57"/>
<keyword evidence="1" id="KW-0472">Membrane</keyword>
<organism evidence="2 3">
    <name type="scientific">Toxoplasma gondii p89</name>
    <dbReference type="NCBI Taxonomy" id="943119"/>
    <lineage>
        <taxon>Eukaryota</taxon>
        <taxon>Sar</taxon>
        <taxon>Alveolata</taxon>
        <taxon>Apicomplexa</taxon>
        <taxon>Conoidasida</taxon>
        <taxon>Coccidia</taxon>
        <taxon>Eucoccidiorida</taxon>
        <taxon>Eimeriorina</taxon>
        <taxon>Sarcocystidae</taxon>
        <taxon>Toxoplasma</taxon>
    </lineage>
</organism>
<accession>A0A086KD57</accession>